<accession>A0A940IEC0</accession>
<organism evidence="1 2">
    <name type="scientific">Candidatus Aphodosoma intestinipullorum</name>
    <dbReference type="NCBI Taxonomy" id="2840674"/>
    <lineage>
        <taxon>Bacteria</taxon>
        <taxon>Pseudomonadati</taxon>
        <taxon>Bacteroidota</taxon>
        <taxon>Bacteroidia</taxon>
        <taxon>Bacteroidales</taxon>
        <taxon>Candidatus Aphodosoma</taxon>
    </lineage>
</organism>
<dbReference type="AlphaFoldDB" id="A0A940IEC0"/>
<proteinExistence type="predicted"/>
<comment type="caution">
    <text evidence="1">The sequence shown here is derived from an EMBL/GenBank/DDBJ whole genome shotgun (WGS) entry which is preliminary data.</text>
</comment>
<sequence>MNGKRMKHGIHWEMIRGRWLEDKARVRVFNLNSQLDVRRECIGNREGT</sequence>
<reference evidence="1" key="2">
    <citation type="journal article" date="2021" name="PeerJ">
        <title>Extensive microbial diversity within the chicken gut microbiome revealed by metagenomics and culture.</title>
        <authorList>
            <person name="Gilroy R."/>
            <person name="Ravi A."/>
            <person name="Getino M."/>
            <person name="Pursley I."/>
            <person name="Horton D.L."/>
            <person name="Alikhan N.F."/>
            <person name="Baker D."/>
            <person name="Gharbi K."/>
            <person name="Hall N."/>
            <person name="Watson M."/>
            <person name="Adriaenssens E.M."/>
            <person name="Foster-Nyarko E."/>
            <person name="Jarju S."/>
            <person name="Secka A."/>
            <person name="Antonio M."/>
            <person name="Oren A."/>
            <person name="Chaudhuri R.R."/>
            <person name="La Ragione R."/>
            <person name="Hildebrand F."/>
            <person name="Pallen M.J."/>
        </authorList>
    </citation>
    <scope>NUCLEOTIDE SEQUENCE</scope>
    <source>
        <strain evidence="1">3924</strain>
    </source>
</reference>
<dbReference type="Proteomes" id="UP000712007">
    <property type="component" value="Unassembled WGS sequence"/>
</dbReference>
<reference evidence="1" key="1">
    <citation type="submission" date="2020-10" db="EMBL/GenBank/DDBJ databases">
        <authorList>
            <person name="Gilroy R."/>
        </authorList>
    </citation>
    <scope>NUCLEOTIDE SEQUENCE</scope>
    <source>
        <strain evidence="1">3924</strain>
    </source>
</reference>
<name>A0A940IEC0_9BACT</name>
<gene>
    <name evidence="1" type="ORF">IAC51_01035</name>
</gene>
<protein>
    <submittedName>
        <fullName evidence="1">Uncharacterized protein</fullName>
    </submittedName>
</protein>
<evidence type="ECO:0000313" key="1">
    <source>
        <dbReference type="EMBL" id="MBO8439216.1"/>
    </source>
</evidence>
<evidence type="ECO:0000313" key="2">
    <source>
        <dbReference type="Proteomes" id="UP000712007"/>
    </source>
</evidence>
<dbReference type="EMBL" id="JADIMV010000020">
    <property type="protein sequence ID" value="MBO8439216.1"/>
    <property type="molecule type" value="Genomic_DNA"/>
</dbReference>